<evidence type="ECO:0000256" key="2">
    <source>
        <dbReference type="ARBA" id="ARBA00022679"/>
    </source>
</evidence>
<gene>
    <name evidence="4" type="ORF">K450DRAFT_259161</name>
</gene>
<dbReference type="EMBL" id="MU620965">
    <property type="protein sequence ID" value="KAI8575960.1"/>
    <property type="molecule type" value="Genomic_DNA"/>
</dbReference>
<reference evidence="4" key="2">
    <citation type="journal article" date="2022" name="Proc. Natl. Acad. Sci. U.S.A.">
        <title>Diploid-dominant life cycles characterize the early evolution of Fungi.</title>
        <authorList>
            <person name="Amses K.R."/>
            <person name="Simmons D.R."/>
            <person name="Longcore J.E."/>
            <person name="Mondo S.J."/>
            <person name="Seto K."/>
            <person name="Jeronimo G.H."/>
            <person name="Bonds A.E."/>
            <person name="Quandt C.A."/>
            <person name="Davis W.J."/>
            <person name="Chang Y."/>
            <person name="Federici B.A."/>
            <person name="Kuo A."/>
            <person name="LaButti K."/>
            <person name="Pangilinan J."/>
            <person name="Andreopoulos W."/>
            <person name="Tritt A."/>
            <person name="Riley R."/>
            <person name="Hundley H."/>
            <person name="Johnson J."/>
            <person name="Lipzen A."/>
            <person name="Barry K."/>
            <person name="Lang B.F."/>
            <person name="Cuomo C.A."/>
            <person name="Buchler N.E."/>
            <person name="Grigoriev I.V."/>
            <person name="Spatafora J.W."/>
            <person name="Stajich J.E."/>
            <person name="James T.Y."/>
        </authorList>
    </citation>
    <scope>NUCLEOTIDE SEQUENCE</scope>
    <source>
        <strain evidence="4">AG</strain>
    </source>
</reference>
<dbReference type="RefSeq" id="XP_051440964.1">
    <property type="nucleotide sequence ID" value="XM_051591960.1"/>
</dbReference>
<evidence type="ECO:0000256" key="1">
    <source>
        <dbReference type="ARBA" id="ARBA00022603"/>
    </source>
</evidence>
<evidence type="ECO:0000259" key="3">
    <source>
        <dbReference type="Pfam" id="PF13649"/>
    </source>
</evidence>
<dbReference type="AlphaFoldDB" id="A0AAD5E426"/>
<accession>A0AAD5E426</accession>
<dbReference type="Proteomes" id="UP001206595">
    <property type="component" value="Unassembled WGS sequence"/>
</dbReference>
<evidence type="ECO:0000313" key="5">
    <source>
        <dbReference type="Proteomes" id="UP001206595"/>
    </source>
</evidence>
<dbReference type="PANTHER" id="PTHR43861">
    <property type="entry name" value="TRANS-ACONITATE 2-METHYLTRANSFERASE-RELATED"/>
    <property type="match status" value="1"/>
</dbReference>
<dbReference type="CDD" id="cd02440">
    <property type="entry name" value="AdoMet_MTases"/>
    <property type="match status" value="1"/>
</dbReference>
<dbReference type="SUPFAM" id="SSF53335">
    <property type="entry name" value="S-adenosyl-L-methionine-dependent methyltransferases"/>
    <property type="match status" value="1"/>
</dbReference>
<dbReference type="Gene3D" id="3.40.50.150">
    <property type="entry name" value="Vaccinia Virus protein VP39"/>
    <property type="match status" value="2"/>
</dbReference>
<dbReference type="InterPro" id="IPR029063">
    <property type="entry name" value="SAM-dependent_MTases_sf"/>
</dbReference>
<name>A0AAD5E426_UMBRA</name>
<dbReference type="Pfam" id="PF13649">
    <property type="entry name" value="Methyltransf_25"/>
    <property type="match status" value="1"/>
</dbReference>
<evidence type="ECO:0000313" key="4">
    <source>
        <dbReference type="EMBL" id="KAI8575960.1"/>
    </source>
</evidence>
<dbReference type="GeneID" id="75917303"/>
<keyword evidence="2" id="KW-0808">Transferase</keyword>
<dbReference type="GO" id="GO:0008168">
    <property type="term" value="F:methyltransferase activity"/>
    <property type="evidence" value="ECO:0007669"/>
    <property type="project" value="UniProtKB-KW"/>
</dbReference>
<dbReference type="GO" id="GO:0032259">
    <property type="term" value="P:methylation"/>
    <property type="evidence" value="ECO:0007669"/>
    <property type="project" value="UniProtKB-KW"/>
</dbReference>
<feature type="domain" description="Methyltransferase" evidence="3">
    <location>
        <begin position="40"/>
        <end position="117"/>
    </location>
</feature>
<protein>
    <recommendedName>
        <fullName evidence="3">Methyltransferase domain-containing protein</fullName>
    </recommendedName>
</protein>
<sequence length="231" mass="25846">MASNAKDNWSATKYDTNANFVPVLGATILGMLDPKANETILDLGCGDGVLTKDLEKMCERVVGVDASANMIEKAKDLGCKDARVVDGHDLAAWFDNENIEQQIDGKFDAVFSNADIHGALIAALNRRGKDGKSYSPWFFPSDVHYKALLEEQGFEVQTISLNPRPTELPTNVAGWIETFGFTFLAALDTDEERRAMVKEIAEEMKVTHQREDGKWFIMYNRCRFIAYKPKV</sequence>
<dbReference type="PANTHER" id="PTHR43861:SF1">
    <property type="entry name" value="TRANS-ACONITATE 2-METHYLTRANSFERASE"/>
    <property type="match status" value="1"/>
</dbReference>
<proteinExistence type="predicted"/>
<dbReference type="InterPro" id="IPR041698">
    <property type="entry name" value="Methyltransf_25"/>
</dbReference>
<keyword evidence="5" id="KW-1185">Reference proteome</keyword>
<organism evidence="4 5">
    <name type="scientific">Umbelopsis ramanniana AG</name>
    <dbReference type="NCBI Taxonomy" id="1314678"/>
    <lineage>
        <taxon>Eukaryota</taxon>
        <taxon>Fungi</taxon>
        <taxon>Fungi incertae sedis</taxon>
        <taxon>Mucoromycota</taxon>
        <taxon>Mucoromycotina</taxon>
        <taxon>Umbelopsidomycetes</taxon>
        <taxon>Umbelopsidales</taxon>
        <taxon>Umbelopsidaceae</taxon>
        <taxon>Umbelopsis</taxon>
    </lineage>
</organism>
<comment type="caution">
    <text evidence="4">The sequence shown here is derived from an EMBL/GenBank/DDBJ whole genome shotgun (WGS) entry which is preliminary data.</text>
</comment>
<reference evidence="4" key="1">
    <citation type="submission" date="2021-06" db="EMBL/GenBank/DDBJ databases">
        <authorList>
            <consortium name="DOE Joint Genome Institute"/>
            <person name="Mondo S.J."/>
            <person name="Amses K.R."/>
            <person name="Simmons D.R."/>
            <person name="Longcore J.E."/>
            <person name="Seto K."/>
            <person name="Alves G.H."/>
            <person name="Bonds A.E."/>
            <person name="Quandt C.A."/>
            <person name="Davis W.J."/>
            <person name="Chang Y."/>
            <person name="Letcher P.M."/>
            <person name="Powell M.J."/>
            <person name="Kuo A."/>
            <person name="Labutti K."/>
            <person name="Pangilinan J."/>
            <person name="Andreopoulos W."/>
            <person name="Tritt A."/>
            <person name="Riley R."/>
            <person name="Hundley H."/>
            <person name="Johnson J."/>
            <person name="Lipzen A."/>
            <person name="Barry K."/>
            <person name="Berbee M.L."/>
            <person name="Buchler N.E."/>
            <person name="Grigoriev I.V."/>
            <person name="Spatafora J.W."/>
            <person name="Stajich J.E."/>
            <person name="James T.Y."/>
        </authorList>
    </citation>
    <scope>NUCLEOTIDE SEQUENCE</scope>
    <source>
        <strain evidence="4">AG</strain>
    </source>
</reference>
<keyword evidence="1" id="KW-0489">Methyltransferase</keyword>